<evidence type="ECO:0000256" key="1">
    <source>
        <dbReference type="ARBA" id="ARBA00004141"/>
    </source>
</evidence>
<dbReference type="InterPro" id="IPR047817">
    <property type="entry name" value="ABC2_TM_bact-type"/>
</dbReference>
<reference evidence="8" key="1">
    <citation type="submission" date="2016-10" db="EMBL/GenBank/DDBJ databases">
        <authorList>
            <person name="Varghese N."/>
            <person name="Submissions S."/>
        </authorList>
    </citation>
    <scope>NUCLEOTIDE SEQUENCE [LARGE SCALE GENOMIC DNA]</scope>
    <source>
        <strain evidence="8">DSM 44718</strain>
    </source>
</reference>
<evidence type="ECO:0000256" key="2">
    <source>
        <dbReference type="ARBA" id="ARBA00022692"/>
    </source>
</evidence>
<comment type="similarity">
    <text evidence="5">Belongs to the ABC-2 integral membrane protein family.</text>
</comment>
<dbReference type="RefSeq" id="WP_143049804.1">
    <property type="nucleotide sequence ID" value="NZ_BOND01000008.1"/>
</dbReference>
<feature type="transmembrane region" description="Helical" evidence="5">
    <location>
        <begin position="63"/>
        <end position="85"/>
    </location>
</feature>
<proteinExistence type="inferred from homology"/>
<evidence type="ECO:0000256" key="3">
    <source>
        <dbReference type="ARBA" id="ARBA00022989"/>
    </source>
</evidence>
<keyword evidence="8" id="KW-1185">Reference proteome</keyword>
<dbReference type="PROSITE" id="PS51012">
    <property type="entry name" value="ABC_TM2"/>
    <property type="match status" value="1"/>
</dbReference>
<comment type="subcellular location">
    <subcellularLocation>
        <location evidence="5">Cell membrane</location>
        <topology evidence="5">Multi-pass membrane protein</topology>
    </subcellularLocation>
    <subcellularLocation>
        <location evidence="1">Membrane</location>
        <topology evidence="1">Multi-pass membrane protein</topology>
    </subcellularLocation>
</comment>
<dbReference type="Proteomes" id="UP000199632">
    <property type="component" value="Unassembled WGS sequence"/>
</dbReference>
<feature type="transmembrane region" description="Helical" evidence="5">
    <location>
        <begin position="21"/>
        <end position="43"/>
    </location>
</feature>
<dbReference type="OrthoDB" id="1414986at2"/>
<accession>A0A1H3RC88</accession>
<evidence type="ECO:0000256" key="4">
    <source>
        <dbReference type="ARBA" id="ARBA00023136"/>
    </source>
</evidence>
<dbReference type="PANTHER" id="PTHR43229">
    <property type="entry name" value="NODULATION PROTEIN J"/>
    <property type="match status" value="1"/>
</dbReference>
<feature type="transmembrane region" description="Helical" evidence="5">
    <location>
        <begin position="183"/>
        <end position="200"/>
    </location>
</feature>
<dbReference type="Pfam" id="PF01061">
    <property type="entry name" value="ABC2_membrane"/>
    <property type="match status" value="1"/>
</dbReference>
<evidence type="ECO:0000256" key="5">
    <source>
        <dbReference type="RuleBase" id="RU361157"/>
    </source>
</evidence>
<keyword evidence="4 5" id="KW-0472">Membrane</keyword>
<feature type="transmembrane region" description="Helical" evidence="5">
    <location>
        <begin position="233"/>
        <end position="255"/>
    </location>
</feature>
<dbReference type="AlphaFoldDB" id="A0A1H3RC88"/>
<dbReference type="GO" id="GO:0140359">
    <property type="term" value="F:ABC-type transporter activity"/>
    <property type="evidence" value="ECO:0007669"/>
    <property type="project" value="InterPro"/>
</dbReference>
<evidence type="ECO:0000313" key="8">
    <source>
        <dbReference type="Proteomes" id="UP000199632"/>
    </source>
</evidence>
<dbReference type="STRING" id="137265.SAMN05421684_3696"/>
<keyword evidence="3 5" id="KW-1133">Transmembrane helix</keyword>
<dbReference type="GO" id="GO:0005886">
    <property type="term" value="C:plasma membrane"/>
    <property type="evidence" value="ECO:0007669"/>
    <property type="project" value="UniProtKB-SubCell"/>
</dbReference>
<sequence>MATALPTLRRNWLVTMRAYQWTYFVGTLATGILTVGLAYLAFHAIGGGRAGGGFAAAAGTADYLGYVTVGAAASMFSVRMVLWVAKAQITEQREGTLESQVLAPARRLPYLIGVGLQALTTTVVEVVVMLAFAIMIGVRLPAPDPVTLLAAFVAASVAVFGISVPLSAIMISVGEAHITQNTLFVAMGLLCGFTFPPGYLPDPLRWLGEALPITSALRALRAATLEHAPLSAAAPDLLLCLALGLAYLAVGLRLLGPAERIAIQRGGSA</sequence>
<dbReference type="InterPro" id="IPR051784">
    <property type="entry name" value="Nod_factor_ABC_transporter"/>
</dbReference>
<feature type="domain" description="ABC transmembrane type-2" evidence="6">
    <location>
        <begin position="22"/>
        <end position="258"/>
    </location>
</feature>
<gene>
    <name evidence="7" type="ORF">SAMN05421684_3696</name>
</gene>
<name>A0A1H3RC88_9ACTN</name>
<dbReference type="PANTHER" id="PTHR43229:SF6">
    <property type="entry name" value="ABC-TYPE MULTIDRUG TRANSPORT SYSTEM, PERMEASE COMPONENT"/>
    <property type="match status" value="1"/>
</dbReference>
<protein>
    <recommendedName>
        <fullName evidence="5">Transport permease protein</fullName>
    </recommendedName>
</protein>
<dbReference type="EMBL" id="FNQB01000002">
    <property type="protein sequence ID" value="SDZ23256.1"/>
    <property type="molecule type" value="Genomic_DNA"/>
</dbReference>
<keyword evidence="5" id="KW-0813">Transport</keyword>
<feature type="transmembrane region" description="Helical" evidence="5">
    <location>
        <begin position="110"/>
        <end position="136"/>
    </location>
</feature>
<evidence type="ECO:0000259" key="6">
    <source>
        <dbReference type="PROSITE" id="PS51012"/>
    </source>
</evidence>
<keyword evidence="5" id="KW-1003">Cell membrane</keyword>
<keyword evidence="2 5" id="KW-0812">Transmembrane</keyword>
<feature type="transmembrane region" description="Helical" evidence="5">
    <location>
        <begin position="148"/>
        <end position="171"/>
    </location>
</feature>
<dbReference type="InterPro" id="IPR013525">
    <property type="entry name" value="ABC2_TM"/>
</dbReference>
<evidence type="ECO:0000313" key="7">
    <source>
        <dbReference type="EMBL" id="SDZ23256.1"/>
    </source>
</evidence>
<organism evidence="7 8">
    <name type="scientific">Asanoa ishikariensis</name>
    <dbReference type="NCBI Taxonomy" id="137265"/>
    <lineage>
        <taxon>Bacteria</taxon>
        <taxon>Bacillati</taxon>
        <taxon>Actinomycetota</taxon>
        <taxon>Actinomycetes</taxon>
        <taxon>Micromonosporales</taxon>
        <taxon>Micromonosporaceae</taxon>
        <taxon>Asanoa</taxon>
    </lineage>
</organism>